<evidence type="ECO:0000313" key="2">
    <source>
        <dbReference type="Proteomes" id="UP000762676"/>
    </source>
</evidence>
<organism evidence="1 2">
    <name type="scientific">Elysia marginata</name>
    <dbReference type="NCBI Taxonomy" id="1093978"/>
    <lineage>
        <taxon>Eukaryota</taxon>
        <taxon>Metazoa</taxon>
        <taxon>Spiralia</taxon>
        <taxon>Lophotrochozoa</taxon>
        <taxon>Mollusca</taxon>
        <taxon>Gastropoda</taxon>
        <taxon>Heterobranchia</taxon>
        <taxon>Euthyneura</taxon>
        <taxon>Panpulmonata</taxon>
        <taxon>Sacoglossa</taxon>
        <taxon>Placobranchoidea</taxon>
        <taxon>Plakobranchidae</taxon>
        <taxon>Elysia</taxon>
    </lineage>
</organism>
<accession>A0AAV4FEU3</accession>
<evidence type="ECO:0008006" key="3">
    <source>
        <dbReference type="Google" id="ProtNLM"/>
    </source>
</evidence>
<dbReference type="EMBL" id="BMAT01011385">
    <property type="protein sequence ID" value="GFR71803.1"/>
    <property type="molecule type" value="Genomic_DNA"/>
</dbReference>
<reference evidence="1 2" key="1">
    <citation type="journal article" date="2021" name="Elife">
        <title>Chloroplast acquisition without the gene transfer in kleptoplastic sea slugs, Plakobranchus ocellatus.</title>
        <authorList>
            <person name="Maeda T."/>
            <person name="Takahashi S."/>
            <person name="Yoshida T."/>
            <person name="Shimamura S."/>
            <person name="Takaki Y."/>
            <person name="Nagai Y."/>
            <person name="Toyoda A."/>
            <person name="Suzuki Y."/>
            <person name="Arimoto A."/>
            <person name="Ishii H."/>
            <person name="Satoh N."/>
            <person name="Nishiyama T."/>
            <person name="Hasebe M."/>
            <person name="Maruyama T."/>
            <person name="Minagawa J."/>
            <person name="Obokata J."/>
            <person name="Shigenobu S."/>
        </authorList>
    </citation>
    <scope>NUCLEOTIDE SEQUENCE [LARGE SCALE GENOMIC DNA]</scope>
</reference>
<dbReference type="AlphaFoldDB" id="A0AAV4FEU3"/>
<comment type="caution">
    <text evidence="1">The sequence shown here is derived from an EMBL/GenBank/DDBJ whole genome shotgun (WGS) entry which is preliminary data.</text>
</comment>
<dbReference type="Proteomes" id="UP000762676">
    <property type="component" value="Unassembled WGS sequence"/>
</dbReference>
<keyword evidence="2" id="KW-1185">Reference proteome</keyword>
<protein>
    <recommendedName>
        <fullName evidence="3">SRCR domain-containing protein</fullName>
    </recommendedName>
</protein>
<gene>
    <name evidence="1" type="ORF">ElyMa_005689000</name>
</gene>
<name>A0AAV4FEU3_9GAST</name>
<proteinExistence type="predicted"/>
<evidence type="ECO:0000313" key="1">
    <source>
        <dbReference type="EMBL" id="GFR71803.1"/>
    </source>
</evidence>
<sequence>MITTEEGEFCDKVIAKRLISSSPRTPQKDAKPWHMLFHTWRHLNTASLVCRRVGGRPLIDREGKLTLEWSIALACSSVNRNRASTALDKARSKDISHAK</sequence>